<name>A0A2S9KF63_9BURK</name>
<evidence type="ECO:0000313" key="2">
    <source>
        <dbReference type="Proteomes" id="UP000238326"/>
    </source>
</evidence>
<keyword evidence="2" id="KW-1185">Reference proteome</keyword>
<dbReference type="EMBL" id="PVLR01000020">
    <property type="protein sequence ID" value="PRD69042.1"/>
    <property type="molecule type" value="Genomic_DNA"/>
</dbReference>
<evidence type="ECO:0000313" key="1">
    <source>
        <dbReference type="EMBL" id="PRD69042.1"/>
    </source>
</evidence>
<dbReference type="Proteomes" id="UP000238326">
    <property type="component" value="Unassembled WGS sequence"/>
</dbReference>
<reference evidence="1 2" key="1">
    <citation type="submission" date="2018-03" db="EMBL/GenBank/DDBJ databases">
        <title>Comparative genomics illustrates the genes involved in a hyperalkaliphilic mechanisms of Serpentinomonas isolated from highly-alkaline calcium-rich serpentinized springs.</title>
        <authorList>
            <person name="Suzuki S."/>
            <person name="Ishii S."/>
            <person name="Walworth N."/>
            <person name="Bird L."/>
            <person name="Kuenen J.G."/>
            <person name="Nealson K.H."/>
        </authorList>
    </citation>
    <scope>NUCLEOTIDE SEQUENCE [LARGE SCALE GENOMIC DNA]</scope>
    <source>
        <strain evidence="1 2">83</strain>
    </source>
</reference>
<sequence length="89" mass="10045">MHLARCFRENILDKITEHLSRTLFSDAVNHDDGLTLAPFGTMQRLHQTIDPIDHRLPRLHGEIALDLTLQTALCDSYQAVVSRTGRAPV</sequence>
<dbReference type="AlphaFoldDB" id="A0A2S9KF63"/>
<accession>A0A2S9KF63</accession>
<comment type="caution">
    <text evidence="1">The sequence shown here is derived from an EMBL/GenBank/DDBJ whole genome shotgun (WGS) entry which is preliminary data.</text>
</comment>
<gene>
    <name evidence="1" type="ORF">C6P61_08155</name>
</gene>
<organism evidence="1 2">
    <name type="scientific">Malikia spinosa</name>
    <dbReference type="NCBI Taxonomy" id="86180"/>
    <lineage>
        <taxon>Bacteria</taxon>
        <taxon>Pseudomonadati</taxon>
        <taxon>Pseudomonadota</taxon>
        <taxon>Betaproteobacteria</taxon>
        <taxon>Burkholderiales</taxon>
        <taxon>Comamonadaceae</taxon>
        <taxon>Malikia</taxon>
    </lineage>
</organism>
<protein>
    <submittedName>
        <fullName evidence="1">Uncharacterized protein</fullName>
    </submittedName>
</protein>
<proteinExistence type="predicted"/>